<evidence type="ECO:0000313" key="3">
    <source>
        <dbReference type="Proteomes" id="UP001497623"/>
    </source>
</evidence>
<dbReference type="PANTHER" id="PTHR46538:SF3">
    <property type="entry name" value="PROTEIN KINASE DOMAIN-CONTAINING PROTEIN"/>
    <property type="match status" value="1"/>
</dbReference>
<dbReference type="SMART" id="SM00220">
    <property type="entry name" value="S_TKc"/>
    <property type="match status" value="1"/>
</dbReference>
<sequence length="365" mass="42029">MPLFARIRDIFARSFSSSNLLLENPVDYWLTLSELGDEGEFGKIYKAQHKEGGHFATLKQIEVESEEDLQTFMVEVDILTELKHENILGLLEAYHYDDKLWMYLDYCSGGPIDTIMSQMKQPLNELQIADVCKCLCHALAYIHENKVIHRDLKAGNVYLTMEGGIKLAGFEVSAKNKNTHDKRGTFIGTPYWLAPEVILCESINEAQYDYKADIWSLGITLIEFAEMKPPNHKVSPIRVLLEIQKSEPPRLKFPSQYSEGFNDFISKCLVKDPELRPCTADLLLHPFLSQNISEKPIQHLLRQYKSDILENLEKENQSVKRKLSISELEQRTSRLSISLDVNNKDDMSDFSILQKNNENIVEREK</sequence>
<dbReference type="InterPro" id="IPR008271">
    <property type="entry name" value="Ser/Thr_kinase_AS"/>
</dbReference>
<dbReference type="EMBL" id="CAXKWB010000074">
    <property type="protein sequence ID" value="CAL4058984.1"/>
    <property type="molecule type" value="Genomic_DNA"/>
</dbReference>
<dbReference type="PROSITE" id="PS00108">
    <property type="entry name" value="PROTEIN_KINASE_ST"/>
    <property type="match status" value="1"/>
</dbReference>
<protein>
    <recommendedName>
        <fullName evidence="1">Protein kinase domain-containing protein</fullName>
    </recommendedName>
</protein>
<dbReference type="GO" id="GO:0004672">
    <property type="term" value="F:protein kinase activity"/>
    <property type="evidence" value="ECO:0007669"/>
    <property type="project" value="InterPro"/>
</dbReference>
<evidence type="ECO:0000259" key="1">
    <source>
        <dbReference type="PROSITE" id="PS50011"/>
    </source>
</evidence>
<dbReference type="InterPro" id="IPR011009">
    <property type="entry name" value="Kinase-like_dom_sf"/>
</dbReference>
<evidence type="ECO:0000313" key="2">
    <source>
        <dbReference type="EMBL" id="CAL4058984.1"/>
    </source>
</evidence>
<dbReference type="PANTHER" id="PTHR46538">
    <property type="entry name" value="PROTEIN KINASE DOMAIN-CONTAINING PROTEIN"/>
    <property type="match status" value="1"/>
</dbReference>
<dbReference type="PROSITE" id="PS50011">
    <property type="entry name" value="PROTEIN_KINASE_DOM"/>
    <property type="match status" value="1"/>
</dbReference>
<gene>
    <name evidence="2" type="ORF">MNOR_LOCUS344</name>
</gene>
<dbReference type="Pfam" id="PF00069">
    <property type="entry name" value="Pkinase"/>
    <property type="match status" value="1"/>
</dbReference>
<proteinExistence type="predicted"/>
<organism evidence="2 3">
    <name type="scientific">Meganyctiphanes norvegica</name>
    <name type="common">Northern krill</name>
    <name type="synonym">Thysanopoda norvegica</name>
    <dbReference type="NCBI Taxonomy" id="48144"/>
    <lineage>
        <taxon>Eukaryota</taxon>
        <taxon>Metazoa</taxon>
        <taxon>Ecdysozoa</taxon>
        <taxon>Arthropoda</taxon>
        <taxon>Crustacea</taxon>
        <taxon>Multicrustacea</taxon>
        <taxon>Malacostraca</taxon>
        <taxon>Eumalacostraca</taxon>
        <taxon>Eucarida</taxon>
        <taxon>Euphausiacea</taxon>
        <taxon>Euphausiidae</taxon>
        <taxon>Meganyctiphanes</taxon>
    </lineage>
</organism>
<dbReference type="Gene3D" id="1.10.510.10">
    <property type="entry name" value="Transferase(Phosphotransferase) domain 1"/>
    <property type="match status" value="1"/>
</dbReference>
<name>A0AAV2PIQ2_MEGNR</name>
<dbReference type="Proteomes" id="UP001497623">
    <property type="component" value="Unassembled WGS sequence"/>
</dbReference>
<dbReference type="SUPFAM" id="SSF56112">
    <property type="entry name" value="Protein kinase-like (PK-like)"/>
    <property type="match status" value="1"/>
</dbReference>
<dbReference type="InterPro" id="IPR000719">
    <property type="entry name" value="Prot_kinase_dom"/>
</dbReference>
<dbReference type="InterPro" id="IPR051585">
    <property type="entry name" value="STE20_Ser/Thr_Kinases"/>
</dbReference>
<dbReference type="GO" id="GO:0005524">
    <property type="term" value="F:ATP binding"/>
    <property type="evidence" value="ECO:0007669"/>
    <property type="project" value="InterPro"/>
</dbReference>
<feature type="domain" description="Protein kinase" evidence="1">
    <location>
        <begin position="30"/>
        <end position="288"/>
    </location>
</feature>
<keyword evidence="3" id="KW-1185">Reference proteome</keyword>
<dbReference type="AlphaFoldDB" id="A0AAV2PIQ2"/>
<reference evidence="2 3" key="1">
    <citation type="submission" date="2024-05" db="EMBL/GenBank/DDBJ databases">
        <authorList>
            <person name="Wallberg A."/>
        </authorList>
    </citation>
    <scope>NUCLEOTIDE SEQUENCE [LARGE SCALE GENOMIC DNA]</scope>
</reference>
<comment type="caution">
    <text evidence="2">The sequence shown here is derived from an EMBL/GenBank/DDBJ whole genome shotgun (WGS) entry which is preliminary data.</text>
</comment>
<accession>A0AAV2PIQ2</accession>